<dbReference type="Proteomes" id="UP000001052">
    <property type="component" value="Chromosome"/>
</dbReference>
<feature type="transmembrane region" description="Helical" evidence="2">
    <location>
        <begin position="44"/>
        <end position="62"/>
    </location>
</feature>
<gene>
    <name evidence="3" type="ordered locus">Dret_1621</name>
</gene>
<keyword evidence="4" id="KW-1185">Reference proteome</keyword>
<dbReference type="eggNOG" id="ENOG5033NH5">
    <property type="taxonomic scope" value="Bacteria"/>
</dbReference>
<organism evidence="3 4">
    <name type="scientific">Desulfohalobium retbaense (strain ATCC 49708 / DSM 5692 / JCM 16813 / HR100)</name>
    <dbReference type="NCBI Taxonomy" id="485915"/>
    <lineage>
        <taxon>Bacteria</taxon>
        <taxon>Pseudomonadati</taxon>
        <taxon>Thermodesulfobacteriota</taxon>
        <taxon>Desulfovibrionia</taxon>
        <taxon>Desulfovibrionales</taxon>
        <taxon>Desulfohalobiaceae</taxon>
        <taxon>Desulfohalobium</taxon>
    </lineage>
</organism>
<dbReference type="HOGENOM" id="CLU_1203253_0_0_7"/>
<protein>
    <submittedName>
        <fullName evidence="3">Uncharacterized protein</fullName>
    </submittedName>
</protein>
<reference evidence="3 4" key="2">
    <citation type="journal article" date="2010" name="Stand. Genomic Sci.">
        <title>Complete genome sequence of Desulfohalobium retbaense type strain (HR(100)).</title>
        <authorList>
            <person name="Spring S."/>
            <person name="Nolan M."/>
            <person name="Lapidus A."/>
            <person name="Glavina Del Rio T."/>
            <person name="Copeland A."/>
            <person name="Tice H."/>
            <person name="Cheng J.F."/>
            <person name="Lucas S."/>
            <person name="Land M."/>
            <person name="Chen F."/>
            <person name="Bruce D."/>
            <person name="Goodwin L."/>
            <person name="Pitluck S."/>
            <person name="Ivanova N."/>
            <person name="Mavromatis K."/>
            <person name="Mikhailova N."/>
            <person name="Pati A."/>
            <person name="Chen A."/>
            <person name="Palaniappan K."/>
            <person name="Hauser L."/>
            <person name="Chang Y.J."/>
            <person name="Jeffries C.D."/>
            <person name="Munk C."/>
            <person name="Kiss H."/>
            <person name="Chain P."/>
            <person name="Han C."/>
            <person name="Brettin T."/>
            <person name="Detter J.C."/>
            <person name="Schuler E."/>
            <person name="Goker M."/>
            <person name="Rohde M."/>
            <person name="Bristow J."/>
            <person name="Eisen J.A."/>
            <person name="Markowitz V."/>
            <person name="Hugenholtz P."/>
            <person name="Kyrpides N.C."/>
            <person name="Klenk H.P."/>
        </authorList>
    </citation>
    <scope>NUCLEOTIDE SEQUENCE [LARGE SCALE GENOMIC DNA]</scope>
    <source>
        <strain evidence="3 4">DSM 5692</strain>
    </source>
</reference>
<dbReference type="OrthoDB" id="5737721at2"/>
<keyword evidence="2" id="KW-0472">Membrane</keyword>
<sequence>METKPKLAILEIIACIFGWLWICASFAALYFIAMVIFSDGAWEPFFWALGVSVVSRWLAYGFKDNMKRVDHEENLTDKKYPPKNHVEDWPREGLSNKKNQSQDNNIVSIIQEYGKAIEYDAPKPGCVADENKLPFPKNTIKKAIISELKSSGNDEIKEYLKVAYIQLADWQQGVGPIDKGPDMSSIDKNQDIEDRAKAFLDQVSGSENWTAMAQKEQEALKQELQELGLW</sequence>
<evidence type="ECO:0000313" key="4">
    <source>
        <dbReference type="Proteomes" id="UP000001052"/>
    </source>
</evidence>
<evidence type="ECO:0000256" key="1">
    <source>
        <dbReference type="SAM" id="MobiDB-lite"/>
    </source>
</evidence>
<keyword evidence="2" id="KW-0812">Transmembrane</keyword>
<dbReference type="RefSeq" id="WP_015752048.1">
    <property type="nucleotide sequence ID" value="NC_013223.1"/>
</dbReference>
<evidence type="ECO:0000313" key="3">
    <source>
        <dbReference type="EMBL" id="ACV68905.1"/>
    </source>
</evidence>
<feature type="transmembrane region" description="Helical" evidence="2">
    <location>
        <begin position="12"/>
        <end position="38"/>
    </location>
</feature>
<evidence type="ECO:0000256" key="2">
    <source>
        <dbReference type="SAM" id="Phobius"/>
    </source>
</evidence>
<reference evidence="4" key="1">
    <citation type="submission" date="2009-09" db="EMBL/GenBank/DDBJ databases">
        <title>The complete chromosome of Desulfohalobium retbaense DSM 5692.</title>
        <authorList>
            <consortium name="US DOE Joint Genome Institute (JGI-PGF)"/>
            <person name="Lucas S."/>
            <person name="Copeland A."/>
            <person name="Lapidus A."/>
            <person name="Glavina del Rio T."/>
            <person name="Dalin E."/>
            <person name="Tice H."/>
            <person name="Bruce D."/>
            <person name="Goodwin L."/>
            <person name="Pitluck S."/>
            <person name="Kyrpides N."/>
            <person name="Mavromatis K."/>
            <person name="Ivanova N."/>
            <person name="Mikhailova N."/>
            <person name="Munk A.C."/>
            <person name="Brettin T."/>
            <person name="Detter J.C."/>
            <person name="Han C."/>
            <person name="Tapia R."/>
            <person name="Larimer F."/>
            <person name="Land M."/>
            <person name="Hauser L."/>
            <person name="Markowitz V."/>
            <person name="Cheng J.-F."/>
            <person name="Hugenholtz P."/>
            <person name="Woyke T."/>
            <person name="Wu D."/>
            <person name="Spring S."/>
            <person name="Klenk H.-P."/>
            <person name="Eisen J.A."/>
        </authorList>
    </citation>
    <scope>NUCLEOTIDE SEQUENCE [LARGE SCALE GENOMIC DNA]</scope>
    <source>
        <strain evidence="4">DSM 5692</strain>
    </source>
</reference>
<proteinExistence type="predicted"/>
<feature type="region of interest" description="Disordered" evidence="1">
    <location>
        <begin position="73"/>
        <end position="99"/>
    </location>
</feature>
<feature type="compositionally biased region" description="Basic and acidic residues" evidence="1">
    <location>
        <begin position="73"/>
        <end position="95"/>
    </location>
</feature>
<name>C8X3A8_DESRD</name>
<keyword evidence="2" id="KW-1133">Transmembrane helix</keyword>
<dbReference type="KEGG" id="drt:Dret_1621"/>
<dbReference type="EMBL" id="CP001734">
    <property type="protein sequence ID" value="ACV68905.1"/>
    <property type="molecule type" value="Genomic_DNA"/>
</dbReference>
<dbReference type="AlphaFoldDB" id="C8X3A8"/>
<accession>C8X3A8</accession>